<dbReference type="Pfam" id="PF01426">
    <property type="entry name" value="BAH"/>
    <property type="match status" value="1"/>
</dbReference>
<dbReference type="Proteomes" id="UP001498398">
    <property type="component" value="Unassembled WGS sequence"/>
</dbReference>
<dbReference type="SMART" id="SM00297">
    <property type="entry name" value="BROMO"/>
    <property type="match status" value="2"/>
</dbReference>
<dbReference type="SMART" id="SM00439">
    <property type="entry name" value="BAH"/>
    <property type="match status" value="1"/>
</dbReference>
<dbReference type="CDD" id="cd04717">
    <property type="entry name" value="BAH_polybromo"/>
    <property type="match status" value="1"/>
</dbReference>
<evidence type="ECO:0000256" key="4">
    <source>
        <dbReference type="ARBA" id="ARBA00023015"/>
    </source>
</evidence>
<protein>
    <submittedName>
        <fullName evidence="12">Uncharacterized protein</fullName>
    </submittedName>
</protein>
<feature type="region of interest" description="Disordered" evidence="9">
    <location>
        <begin position="117"/>
        <end position="218"/>
    </location>
</feature>
<evidence type="ECO:0000256" key="2">
    <source>
        <dbReference type="ARBA" id="ARBA00022737"/>
    </source>
</evidence>
<accession>A0ABR1JKX5</accession>
<dbReference type="InterPro" id="IPR043151">
    <property type="entry name" value="BAH_sf"/>
</dbReference>
<evidence type="ECO:0000256" key="8">
    <source>
        <dbReference type="PROSITE-ProRule" id="PRU00035"/>
    </source>
</evidence>
<gene>
    <name evidence="12" type="ORF">VKT23_006824</name>
</gene>
<evidence type="ECO:0000259" key="11">
    <source>
        <dbReference type="PROSITE" id="PS51038"/>
    </source>
</evidence>
<evidence type="ECO:0000259" key="10">
    <source>
        <dbReference type="PROSITE" id="PS50014"/>
    </source>
</evidence>
<dbReference type="SUPFAM" id="SSF47370">
    <property type="entry name" value="Bromodomain"/>
    <property type="match status" value="2"/>
</dbReference>
<evidence type="ECO:0000256" key="6">
    <source>
        <dbReference type="ARBA" id="ARBA00023163"/>
    </source>
</evidence>
<dbReference type="PRINTS" id="PR00503">
    <property type="entry name" value="BROMODOMAIN"/>
</dbReference>
<evidence type="ECO:0000256" key="9">
    <source>
        <dbReference type="SAM" id="MobiDB-lite"/>
    </source>
</evidence>
<dbReference type="CDD" id="cd04369">
    <property type="entry name" value="Bromodomain"/>
    <property type="match status" value="2"/>
</dbReference>
<reference evidence="12 13" key="1">
    <citation type="submission" date="2024-01" db="EMBL/GenBank/DDBJ databases">
        <title>A draft genome for the cacao thread blight pathogen Marasmiellus scandens.</title>
        <authorList>
            <person name="Baruah I.K."/>
            <person name="Leung J."/>
            <person name="Bukari Y."/>
            <person name="Amoako-Attah I."/>
            <person name="Meinhardt L.W."/>
            <person name="Bailey B.A."/>
            <person name="Cohen S.P."/>
        </authorList>
    </citation>
    <scope>NUCLEOTIDE SEQUENCE [LARGE SCALE GENOMIC DNA]</scope>
    <source>
        <strain evidence="12 13">GH-19</strain>
    </source>
</reference>
<dbReference type="PANTHER" id="PTHR16062">
    <property type="entry name" value="SWI/SNF-RELATED"/>
    <property type="match status" value="1"/>
</dbReference>
<evidence type="ECO:0000313" key="13">
    <source>
        <dbReference type="Proteomes" id="UP001498398"/>
    </source>
</evidence>
<keyword evidence="6" id="KW-0804">Transcription</keyword>
<name>A0ABR1JKX5_9AGAR</name>
<dbReference type="InterPro" id="IPR001025">
    <property type="entry name" value="BAH_dom"/>
</dbReference>
<evidence type="ECO:0000256" key="1">
    <source>
        <dbReference type="ARBA" id="ARBA00004123"/>
    </source>
</evidence>
<dbReference type="Gene3D" id="2.30.30.490">
    <property type="match status" value="1"/>
</dbReference>
<feature type="domain" description="Bromo" evidence="10">
    <location>
        <begin position="290"/>
        <end position="334"/>
    </location>
</feature>
<evidence type="ECO:0000256" key="7">
    <source>
        <dbReference type="ARBA" id="ARBA00023242"/>
    </source>
</evidence>
<feature type="region of interest" description="Disordered" evidence="9">
    <location>
        <begin position="597"/>
        <end position="633"/>
    </location>
</feature>
<sequence>MPVSAAQKTAIEEVIHAIVSVTGPRKRQLASMFMVLVDRNSWPEYFDVIPEPRAIETVRDALEKNRYRNPLDVYTDMSLVFWNALYYNEPDSQIADDAQKLKNILDSEWSKHALILPQPRSLSPPPSSAQKIHKQAEQKTASGTNKRSPTGVANSSRSDSQASATPVASTSAFPTTMPAATPTHAEREADAMSDGQGDDGNDTNDGIGDGGMEGMERDADSDEIVKILERSLPRWPGFGELGWMEEGNNLKYVELVDIIRSHKDVGGNRLSTSLENVPDQLINSTTTTNEPLSLKVIETKARDGMYATPKAFDKDMMLLFEKCRRWYEPATESYGRVLILQRLYQALTSPNYPPPPGPPYVSPTNFAALKAGPGNVRPVHSHSSDTSSTSLGGIAGSSKQLITGVTTHRVPTKDRKFVDEINYKGWCIRLADWVHLSNPDDPSKPIIGQVFRCWVSEEESKRGQAGLTVSWYYRPEQTFHPPSRPFWDHEIFKTSHFADHPIPDLIEKIACQFTARHIRGRPKAPYWYPSWPLYVCDSRYNDRDKVFVRIKNWNSCIPEEMRKQEGWMPIYGFERIVFPRRNASPFLGGGGKAAVKGPGGLLEEPVGDENEGGKSRSRRGGGVNAGDPGPSKGLFVGNATHNTSSQPGYGYPGFGVTGTGVASTLPTGHSAATGYGQPGYTGYTGYGYATQQQPSKKPTVDRTVLTAAGGAGLGSNAQIEKLSSELTRHFDRSPETNEMLWFASPPSNTPKIPTPKYSLKYLSWLARKRKRERGEEDEALSGKGNEEAVENGMDVDPPADDGDGSQPAKRSRTTLLPLNEPERPKIKVQPTVTEILASFRDELVALRKANGEPVP</sequence>
<dbReference type="PROSITE" id="PS51038">
    <property type="entry name" value="BAH"/>
    <property type="match status" value="1"/>
</dbReference>
<feature type="domain" description="BAH" evidence="11">
    <location>
        <begin position="426"/>
        <end position="551"/>
    </location>
</feature>
<keyword evidence="2" id="KW-0677">Repeat</keyword>
<keyword evidence="3" id="KW-0156">Chromatin regulator</keyword>
<comment type="subcellular location">
    <subcellularLocation>
        <location evidence="1">Nucleus</location>
    </subcellularLocation>
</comment>
<dbReference type="Gene3D" id="1.20.920.10">
    <property type="entry name" value="Bromodomain-like"/>
    <property type="match status" value="2"/>
</dbReference>
<feature type="domain" description="Bromo" evidence="10">
    <location>
        <begin position="25"/>
        <end position="95"/>
    </location>
</feature>
<dbReference type="InterPro" id="IPR001487">
    <property type="entry name" value="Bromodomain"/>
</dbReference>
<feature type="region of interest" description="Disordered" evidence="9">
    <location>
        <begin position="770"/>
        <end position="829"/>
    </location>
</feature>
<feature type="compositionally biased region" description="Low complexity" evidence="9">
    <location>
        <begin position="168"/>
        <end position="183"/>
    </location>
</feature>
<dbReference type="Pfam" id="PF00439">
    <property type="entry name" value="Bromodomain"/>
    <property type="match status" value="2"/>
</dbReference>
<keyword evidence="13" id="KW-1185">Reference proteome</keyword>
<evidence type="ECO:0000313" key="12">
    <source>
        <dbReference type="EMBL" id="KAK7463475.1"/>
    </source>
</evidence>
<dbReference type="EMBL" id="JBANRG010000009">
    <property type="protein sequence ID" value="KAK7463475.1"/>
    <property type="molecule type" value="Genomic_DNA"/>
</dbReference>
<proteinExistence type="predicted"/>
<comment type="caution">
    <text evidence="12">The sequence shown here is derived from an EMBL/GenBank/DDBJ whole genome shotgun (WGS) entry which is preliminary data.</text>
</comment>
<dbReference type="PANTHER" id="PTHR16062:SF21">
    <property type="entry name" value="CHROMATIN STRUCTURE-REMODELING COMPLEX SUBUNIT RSC1-RELATED"/>
    <property type="match status" value="1"/>
</dbReference>
<dbReference type="InterPro" id="IPR036427">
    <property type="entry name" value="Bromodomain-like_sf"/>
</dbReference>
<keyword evidence="4" id="KW-0805">Transcription regulation</keyword>
<keyword evidence="5 8" id="KW-0103">Bromodomain</keyword>
<feature type="compositionally biased region" description="Polar residues" evidence="9">
    <location>
        <begin position="138"/>
        <end position="167"/>
    </location>
</feature>
<evidence type="ECO:0000256" key="5">
    <source>
        <dbReference type="ARBA" id="ARBA00023117"/>
    </source>
</evidence>
<dbReference type="PROSITE" id="PS50014">
    <property type="entry name" value="BROMODOMAIN_2"/>
    <property type="match status" value="2"/>
</dbReference>
<evidence type="ECO:0000256" key="3">
    <source>
        <dbReference type="ARBA" id="ARBA00022853"/>
    </source>
</evidence>
<dbReference type="InterPro" id="IPR037382">
    <property type="entry name" value="Rsc/polybromo"/>
</dbReference>
<keyword evidence="7" id="KW-0539">Nucleus</keyword>
<organism evidence="12 13">
    <name type="scientific">Marasmiellus scandens</name>
    <dbReference type="NCBI Taxonomy" id="2682957"/>
    <lineage>
        <taxon>Eukaryota</taxon>
        <taxon>Fungi</taxon>
        <taxon>Dikarya</taxon>
        <taxon>Basidiomycota</taxon>
        <taxon>Agaricomycotina</taxon>
        <taxon>Agaricomycetes</taxon>
        <taxon>Agaricomycetidae</taxon>
        <taxon>Agaricales</taxon>
        <taxon>Marasmiineae</taxon>
        <taxon>Omphalotaceae</taxon>
        <taxon>Marasmiellus</taxon>
    </lineage>
</organism>